<dbReference type="Proteomes" id="UP000460715">
    <property type="component" value="Unassembled WGS sequence"/>
</dbReference>
<proteinExistence type="predicted"/>
<dbReference type="CDD" id="cd09873">
    <property type="entry name" value="PIN_Pae0151-like"/>
    <property type="match status" value="1"/>
</dbReference>
<dbReference type="InterPro" id="IPR051619">
    <property type="entry name" value="TypeII_TA_RNase_PINc/VapC"/>
</dbReference>
<keyword evidence="5" id="KW-1185">Reference proteome</keyword>
<dbReference type="InterPro" id="IPR002716">
    <property type="entry name" value="PIN_dom"/>
</dbReference>
<evidence type="ECO:0000313" key="5">
    <source>
        <dbReference type="Proteomes" id="UP000460715"/>
    </source>
</evidence>
<dbReference type="AlphaFoldDB" id="A0A845BJC4"/>
<evidence type="ECO:0000313" key="4">
    <source>
        <dbReference type="EMBL" id="MXP66164.1"/>
    </source>
</evidence>
<comment type="caution">
    <text evidence="4">The sequence shown here is derived from an EMBL/GenBank/DDBJ whole genome shotgun (WGS) entry which is preliminary data.</text>
</comment>
<evidence type="ECO:0000256" key="1">
    <source>
        <dbReference type="ARBA" id="ARBA00022842"/>
    </source>
</evidence>
<evidence type="ECO:0000256" key="2">
    <source>
        <dbReference type="SAM" id="MobiDB-lite"/>
    </source>
</evidence>
<dbReference type="Gene3D" id="3.40.50.1010">
    <property type="entry name" value="5'-nuclease"/>
    <property type="match status" value="1"/>
</dbReference>
<sequence>MPPPHGGARLRHCSRTAQRESYGQGRGPRRRVRLPVTLVVDASVALKWILDEPDSHLAQALAEGEEELLVPDFLLSEATNVCWLQFRKGKWSADEAREGLALLRALVPPTPTGDLDLHDIALDIGLAVNHSTYDTLYVAFALAMGARGVVVADGPFVADMKRHTNPALAGLLIPLADCQWGSGLA</sequence>
<dbReference type="InterPro" id="IPR044153">
    <property type="entry name" value="PIN_Pae0151-like"/>
</dbReference>
<dbReference type="Pfam" id="PF01850">
    <property type="entry name" value="PIN"/>
    <property type="match status" value="1"/>
</dbReference>
<accession>A0A845BJC4</accession>
<feature type="region of interest" description="Disordered" evidence="2">
    <location>
        <begin position="1"/>
        <end position="28"/>
    </location>
</feature>
<name>A0A845BJC4_9PROT</name>
<organism evidence="4 5">
    <name type="scientific">Teichococcus coralli</name>
    <dbReference type="NCBI Taxonomy" id="2545983"/>
    <lineage>
        <taxon>Bacteria</taxon>
        <taxon>Pseudomonadati</taxon>
        <taxon>Pseudomonadota</taxon>
        <taxon>Alphaproteobacteria</taxon>
        <taxon>Acetobacterales</taxon>
        <taxon>Roseomonadaceae</taxon>
        <taxon>Roseomonas</taxon>
    </lineage>
</organism>
<gene>
    <name evidence="4" type="ORF">E0493_22825</name>
</gene>
<reference evidence="4 5" key="1">
    <citation type="submission" date="2019-03" db="EMBL/GenBank/DDBJ databases">
        <title>Roseomonas sp. a novel Roseomonas species isolated from Sea whip Gorgonian.</title>
        <authorList>
            <person name="Li F."/>
            <person name="Pan X."/>
            <person name="Huang S."/>
            <person name="Li Z."/>
            <person name="Meng B."/>
        </authorList>
    </citation>
    <scope>NUCLEOTIDE SEQUENCE [LARGE SCALE GENOMIC DNA]</scope>
    <source>
        <strain evidence="4 5">M0104</strain>
    </source>
</reference>
<feature type="domain" description="PIN" evidence="3">
    <location>
        <begin position="39"/>
        <end position="147"/>
    </location>
</feature>
<evidence type="ECO:0000259" key="3">
    <source>
        <dbReference type="Pfam" id="PF01850"/>
    </source>
</evidence>
<keyword evidence="1" id="KW-0460">Magnesium</keyword>
<protein>
    <submittedName>
        <fullName evidence="4">PIN domain-containing protein</fullName>
    </submittedName>
</protein>
<dbReference type="InterPro" id="IPR029060">
    <property type="entry name" value="PIN-like_dom_sf"/>
</dbReference>
<dbReference type="EMBL" id="SNVJ01000058">
    <property type="protein sequence ID" value="MXP66164.1"/>
    <property type="molecule type" value="Genomic_DNA"/>
</dbReference>
<dbReference type="PANTHER" id="PTHR35901">
    <property type="entry name" value="RIBONUCLEASE VAPC3"/>
    <property type="match status" value="1"/>
</dbReference>
<dbReference type="SUPFAM" id="SSF88723">
    <property type="entry name" value="PIN domain-like"/>
    <property type="match status" value="1"/>
</dbReference>
<dbReference type="PANTHER" id="PTHR35901:SF1">
    <property type="entry name" value="EXONUCLEASE VAPC9"/>
    <property type="match status" value="1"/>
</dbReference>